<comment type="function">
    <text evidence="10">Catalyzes the transfer of pyrophosphate from adenosine triphosphate (ATP) to 6-hydroxymethyl-7,8-dihydropterin, an enzymatic step in folate biosynthesis pathway.</text>
</comment>
<keyword evidence="7" id="KW-0418">Kinase</keyword>
<comment type="similarity">
    <text evidence="2">Belongs to the HPPK family.</text>
</comment>
<feature type="domain" description="7,8-dihydro-6-hydroxymethylpterin-pyrophosphokinase" evidence="13">
    <location>
        <begin position="2"/>
        <end position="135"/>
    </location>
</feature>
<dbReference type="InterPro" id="IPR035907">
    <property type="entry name" value="Hppk_sf"/>
</dbReference>
<dbReference type="Proteomes" id="UP000658305">
    <property type="component" value="Unassembled WGS sequence"/>
</dbReference>
<keyword evidence="5" id="KW-0808">Transferase</keyword>
<sequence>MRAALAELARCGLPPTAVSRFYRTPCFPAGAGPDYVNAAAVLDCGDRTAAEVLATLHAVEARFGRERVTRWGGRTLDLDLLAMGTQVLPDAATQAAWRDLPPEDQARQAPDRLILPHPRMQDRGFVLVPLADVAPDWLHPLLGQNVRQMLARLPAGDLADITVI</sequence>
<organism evidence="14 15">
    <name type="scientific">Gemmobacter nanjingensis</name>
    <dbReference type="NCBI Taxonomy" id="488454"/>
    <lineage>
        <taxon>Bacteria</taxon>
        <taxon>Pseudomonadati</taxon>
        <taxon>Pseudomonadota</taxon>
        <taxon>Alphaproteobacteria</taxon>
        <taxon>Rhodobacterales</taxon>
        <taxon>Paracoccaceae</taxon>
        <taxon>Gemmobacter</taxon>
    </lineage>
</organism>
<proteinExistence type="inferred from homology"/>
<evidence type="ECO:0000313" key="14">
    <source>
        <dbReference type="EMBL" id="GHC13318.1"/>
    </source>
</evidence>
<comment type="pathway">
    <text evidence="1">Cofactor biosynthesis; tetrahydrofolate biosynthesis; 2-amino-4-hydroxy-6-hydroxymethyl-7,8-dihydropteridine diphosphate from 7,8-dihydroneopterin triphosphate: step 4/4.</text>
</comment>
<reference evidence="15" key="1">
    <citation type="journal article" date="2019" name="Int. J. Syst. Evol. Microbiol.">
        <title>The Global Catalogue of Microorganisms (GCM) 10K type strain sequencing project: providing services to taxonomists for standard genome sequencing and annotation.</title>
        <authorList>
            <consortium name="The Broad Institute Genomics Platform"/>
            <consortium name="The Broad Institute Genome Sequencing Center for Infectious Disease"/>
            <person name="Wu L."/>
            <person name="Ma J."/>
        </authorList>
    </citation>
    <scope>NUCLEOTIDE SEQUENCE [LARGE SCALE GENOMIC DNA]</scope>
    <source>
        <strain evidence="15">KCTC 23298</strain>
    </source>
</reference>
<evidence type="ECO:0000256" key="6">
    <source>
        <dbReference type="ARBA" id="ARBA00022741"/>
    </source>
</evidence>
<dbReference type="EC" id="2.7.6.3" evidence="3"/>
<evidence type="ECO:0000256" key="3">
    <source>
        <dbReference type="ARBA" id="ARBA00013253"/>
    </source>
</evidence>
<dbReference type="EMBL" id="BMYI01000001">
    <property type="protein sequence ID" value="GHC13318.1"/>
    <property type="molecule type" value="Genomic_DNA"/>
</dbReference>
<dbReference type="SUPFAM" id="SSF55083">
    <property type="entry name" value="6-hydroxymethyl-7,8-dihydropterin pyrophosphokinase, HPPK"/>
    <property type="match status" value="1"/>
</dbReference>
<evidence type="ECO:0000256" key="8">
    <source>
        <dbReference type="ARBA" id="ARBA00022840"/>
    </source>
</evidence>
<keyword evidence="15" id="KW-1185">Reference proteome</keyword>
<evidence type="ECO:0000256" key="5">
    <source>
        <dbReference type="ARBA" id="ARBA00022679"/>
    </source>
</evidence>
<keyword evidence="6" id="KW-0547">Nucleotide-binding</keyword>
<evidence type="ECO:0000256" key="1">
    <source>
        <dbReference type="ARBA" id="ARBA00005051"/>
    </source>
</evidence>
<evidence type="ECO:0000313" key="15">
    <source>
        <dbReference type="Proteomes" id="UP000658305"/>
    </source>
</evidence>
<gene>
    <name evidence="14" type="primary">FolK</name>
    <name evidence="14" type="ORF">GCM10007291_08510</name>
</gene>
<protein>
    <recommendedName>
        <fullName evidence="4">2-amino-4-hydroxy-6-hydroxymethyldihydropteridine pyrophosphokinase</fullName>
        <ecNumber evidence="3">2.7.6.3</ecNumber>
    </recommendedName>
    <alternativeName>
        <fullName evidence="11">6-hydroxymethyl-7,8-dihydropterin pyrophosphokinase</fullName>
    </alternativeName>
    <alternativeName>
        <fullName evidence="12">7,8-dihydro-6-hydroxymethylpterin-pyrophosphokinase</fullName>
    </alternativeName>
</protein>
<dbReference type="PANTHER" id="PTHR43071:SF1">
    <property type="entry name" value="2-AMINO-4-HYDROXY-6-HYDROXYMETHYLDIHYDROPTERIDINE PYROPHOSPHOKINASE"/>
    <property type="match status" value="1"/>
</dbReference>
<evidence type="ECO:0000256" key="7">
    <source>
        <dbReference type="ARBA" id="ARBA00022777"/>
    </source>
</evidence>
<name>A0ABQ3F8A0_9RHOB</name>
<evidence type="ECO:0000256" key="11">
    <source>
        <dbReference type="ARBA" id="ARBA00029766"/>
    </source>
</evidence>
<dbReference type="PANTHER" id="PTHR43071">
    <property type="entry name" value="2-AMINO-4-HYDROXY-6-HYDROXYMETHYLDIHYDROPTERIDINE PYROPHOSPHOKINASE"/>
    <property type="match status" value="1"/>
</dbReference>
<accession>A0ABQ3F8A0</accession>
<evidence type="ECO:0000256" key="12">
    <source>
        <dbReference type="ARBA" id="ARBA00033413"/>
    </source>
</evidence>
<evidence type="ECO:0000256" key="4">
    <source>
        <dbReference type="ARBA" id="ARBA00016218"/>
    </source>
</evidence>
<dbReference type="Pfam" id="PF01288">
    <property type="entry name" value="HPPK"/>
    <property type="match status" value="1"/>
</dbReference>
<dbReference type="CDD" id="cd00483">
    <property type="entry name" value="HPPK"/>
    <property type="match status" value="1"/>
</dbReference>
<evidence type="ECO:0000256" key="2">
    <source>
        <dbReference type="ARBA" id="ARBA00005810"/>
    </source>
</evidence>
<dbReference type="Gene3D" id="3.30.70.560">
    <property type="entry name" value="7,8-Dihydro-6-hydroxymethylpterin-pyrophosphokinase HPPK"/>
    <property type="match status" value="1"/>
</dbReference>
<dbReference type="NCBIfam" id="TIGR01498">
    <property type="entry name" value="folK"/>
    <property type="match status" value="1"/>
</dbReference>
<comment type="caution">
    <text evidence="14">The sequence shown here is derived from an EMBL/GenBank/DDBJ whole genome shotgun (WGS) entry which is preliminary data.</text>
</comment>
<keyword evidence="9" id="KW-0289">Folate biosynthesis</keyword>
<evidence type="ECO:0000256" key="10">
    <source>
        <dbReference type="ARBA" id="ARBA00029409"/>
    </source>
</evidence>
<dbReference type="InterPro" id="IPR000550">
    <property type="entry name" value="Hppk"/>
</dbReference>
<keyword evidence="8" id="KW-0067">ATP-binding</keyword>
<evidence type="ECO:0000259" key="13">
    <source>
        <dbReference type="Pfam" id="PF01288"/>
    </source>
</evidence>
<evidence type="ECO:0000256" key="9">
    <source>
        <dbReference type="ARBA" id="ARBA00022909"/>
    </source>
</evidence>